<protein>
    <submittedName>
        <fullName evidence="1">Uncharacterized protein</fullName>
    </submittedName>
</protein>
<dbReference type="EMBL" id="BIMW01000152">
    <property type="protein sequence ID" value="GCE95882.1"/>
    <property type="molecule type" value="Genomic_DNA"/>
</dbReference>
<accession>A0A5M3TB48</accession>
<gene>
    <name evidence="1" type="ORF">NIES46_39480</name>
</gene>
<comment type="caution">
    <text evidence="1">The sequence shown here is derived from an EMBL/GenBank/DDBJ whole genome shotgun (WGS) entry which is preliminary data.</text>
</comment>
<sequence>MCIALKSVLLGFETNLSFMPLNTWRFPMNYLRSEPPGYLKALKDFNVLELTQKLAELTQGECDSDDLKILTALLVKHLTNLLSSDWLLPYCHALRRNKADVVEKVLSVNLTLPLSPDSVSFFLDAEPPTFSFGVMVRWFPLDNLIPPDFGIVIGRFYGYIPERMQWSWCYVILLDPNCPSARWCSVDTGWESDLEICQNE</sequence>
<organism evidence="1 2">
    <name type="scientific">Limnospira platensis NIES-46</name>
    <dbReference type="NCBI Taxonomy" id="1236695"/>
    <lineage>
        <taxon>Bacteria</taxon>
        <taxon>Bacillati</taxon>
        <taxon>Cyanobacteriota</taxon>
        <taxon>Cyanophyceae</taxon>
        <taxon>Oscillatoriophycideae</taxon>
        <taxon>Oscillatoriales</taxon>
        <taxon>Sirenicapillariaceae</taxon>
        <taxon>Limnospira</taxon>
    </lineage>
</organism>
<proteinExistence type="predicted"/>
<dbReference type="Proteomes" id="UP000326169">
    <property type="component" value="Unassembled WGS sequence"/>
</dbReference>
<keyword evidence="2" id="KW-1185">Reference proteome</keyword>
<reference evidence="1 2" key="1">
    <citation type="journal article" date="2019" name="J Genomics">
        <title>The Draft Genome of a Hydrogen-producing Cyanobacterium, Arthrospira platensis NIES-46.</title>
        <authorList>
            <person name="Suzuki S."/>
            <person name="Yamaguchi H."/>
            <person name="Kawachi M."/>
        </authorList>
    </citation>
    <scope>NUCLEOTIDE SEQUENCE [LARGE SCALE GENOMIC DNA]</scope>
    <source>
        <strain evidence="1 2">NIES-46</strain>
    </source>
</reference>
<evidence type="ECO:0000313" key="2">
    <source>
        <dbReference type="Proteomes" id="UP000326169"/>
    </source>
</evidence>
<evidence type="ECO:0000313" key="1">
    <source>
        <dbReference type="EMBL" id="GCE95882.1"/>
    </source>
</evidence>
<name>A0A5M3TB48_LIMPL</name>